<dbReference type="OrthoDB" id="965844at2"/>
<dbReference type="InterPro" id="IPR036388">
    <property type="entry name" value="WH-like_DNA-bd_sf"/>
</dbReference>
<dbReference type="GO" id="GO:0006355">
    <property type="term" value="P:regulation of DNA-templated transcription"/>
    <property type="evidence" value="ECO:0007669"/>
    <property type="project" value="InterPro"/>
</dbReference>
<comment type="caution">
    <text evidence="5">The sequence shown here is derived from an EMBL/GenBank/DDBJ whole genome shotgun (WGS) entry which is preliminary data.</text>
</comment>
<dbReference type="AlphaFoldDB" id="A0A3D9CTS1"/>
<dbReference type="Gene3D" id="1.10.10.10">
    <property type="entry name" value="Winged helix-like DNA-binding domain superfamily/Winged helix DNA-binding domain"/>
    <property type="match status" value="1"/>
</dbReference>
<reference evidence="5 6" key="1">
    <citation type="journal article" date="2006" name="Int. J. Syst. Evol. Microbiol.">
        <title>Chryseobacterium hispanicum sp. nov., isolated from the drinking water distribution system of Sevilla, Spain.</title>
        <authorList>
            <person name="Gallego V."/>
            <person name="Garcia M.T."/>
            <person name="Ventosa A."/>
        </authorList>
    </citation>
    <scope>NUCLEOTIDE SEQUENCE [LARGE SCALE GENOMIC DNA]</scope>
    <source>
        <strain evidence="5 6">KCTC 22104</strain>
    </source>
</reference>
<evidence type="ECO:0000256" key="2">
    <source>
        <dbReference type="ARBA" id="ARBA00023125"/>
    </source>
</evidence>
<dbReference type="SUPFAM" id="SSF46894">
    <property type="entry name" value="C-terminal effector domain of the bipartite response regulators"/>
    <property type="match status" value="1"/>
</dbReference>
<sequence>MKEKSIAKPTKPHLLSDIWNAHPDALSNNYNAVTDPPSVEKIIGEMFAMGPFYYYVINMANSTLSNHHPELLKMHGLKRQPQHLKEIINLIHPDDLEFVMQAENMTLQQIKEIGFEHQLNLKSSYCFRMRTAKGNYEMFHHQAIHSLKDENGRLLQAVNIHTNIEHITKINSYIVLVTGIGGRTDFHQMQYNSKTIQIPQPEINLTKREIEILSLLATGYTAKKIAEYLNISYHTTTTHRKNIFSKLKCTKISELVKRALELGLI</sequence>
<keyword evidence="6" id="KW-1185">Reference proteome</keyword>
<dbReference type="InterPro" id="IPR000792">
    <property type="entry name" value="Tscrpt_reg_LuxR_C"/>
</dbReference>
<dbReference type="PANTHER" id="PTHR44688">
    <property type="entry name" value="DNA-BINDING TRANSCRIPTIONAL ACTIVATOR DEVR_DOSR"/>
    <property type="match status" value="1"/>
</dbReference>
<evidence type="ECO:0000256" key="3">
    <source>
        <dbReference type="ARBA" id="ARBA00023163"/>
    </source>
</evidence>
<evidence type="ECO:0000256" key="1">
    <source>
        <dbReference type="ARBA" id="ARBA00023015"/>
    </source>
</evidence>
<dbReference type="SMART" id="SM00421">
    <property type="entry name" value="HTH_LUXR"/>
    <property type="match status" value="1"/>
</dbReference>
<dbReference type="Pfam" id="PF00196">
    <property type="entry name" value="GerE"/>
    <property type="match status" value="1"/>
</dbReference>
<protein>
    <submittedName>
        <fullName evidence="5">LuxR family transcriptional regulator</fullName>
    </submittedName>
</protein>
<accession>A0A3D9CTS1</accession>
<name>A0A3D9CTS1_9FLAO</name>
<evidence type="ECO:0000313" key="6">
    <source>
        <dbReference type="Proteomes" id="UP000256326"/>
    </source>
</evidence>
<dbReference type="Proteomes" id="UP000256326">
    <property type="component" value="Unassembled WGS sequence"/>
</dbReference>
<dbReference type="RefSeq" id="WP_116036071.1">
    <property type="nucleotide sequence ID" value="NZ_JBHLVV010000099.1"/>
</dbReference>
<dbReference type="Gene3D" id="3.30.450.20">
    <property type="entry name" value="PAS domain"/>
    <property type="match status" value="1"/>
</dbReference>
<dbReference type="GO" id="GO:0003677">
    <property type="term" value="F:DNA binding"/>
    <property type="evidence" value="ECO:0007669"/>
    <property type="project" value="UniProtKB-KW"/>
</dbReference>
<keyword evidence="1" id="KW-0805">Transcription regulation</keyword>
<dbReference type="PANTHER" id="PTHR44688:SF16">
    <property type="entry name" value="DNA-BINDING TRANSCRIPTIONAL ACTIVATOR DEVR_DOSR"/>
    <property type="match status" value="1"/>
</dbReference>
<dbReference type="PROSITE" id="PS50043">
    <property type="entry name" value="HTH_LUXR_2"/>
    <property type="match status" value="1"/>
</dbReference>
<keyword evidence="3" id="KW-0804">Transcription</keyword>
<dbReference type="PRINTS" id="PR00038">
    <property type="entry name" value="HTHLUXR"/>
</dbReference>
<organism evidence="5 6">
    <name type="scientific">Epilithonimonas hispanica</name>
    <dbReference type="NCBI Taxonomy" id="358687"/>
    <lineage>
        <taxon>Bacteria</taxon>
        <taxon>Pseudomonadati</taxon>
        <taxon>Bacteroidota</taxon>
        <taxon>Flavobacteriia</taxon>
        <taxon>Flavobacteriales</taxon>
        <taxon>Weeksellaceae</taxon>
        <taxon>Chryseobacterium group</taxon>
        <taxon>Epilithonimonas</taxon>
    </lineage>
</organism>
<dbReference type="EMBL" id="QNUG01000029">
    <property type="protein sequence ID" value="REC69162.1"/>
    <property type="molecule type" value="Genomic_DNA"/>
</dbReference>
<gene>
    <name evidence="5" type="ORF">DRF58_13020</name>
</gene>
<feature type="domain" description="HTH luxR-type" evidence="4">
    <location>
        <begin position="198"/>
        <end position="263"/>
    </location>
</feature>
<evidence type="ECO:0000259" key="4">
    <source>
        <dbReference type="PROSITE" id="PS50043"/>
    </source>
</evidence>
<dbReference type="CDD" id="cd06170">
    <property type="entry name" value="LuxR_C_like"/>
    <property type="match status" value="1"/>
</dbReference>
<keyword evidence="2" id="KW-0238">DNA-binding</keyword>
<proteinExistence type="predicted"/>
<evidence type="ECO:0000313" key="5">
    <source>
        <dbReference type="EMBL" id="REC69162.1"/>
    </source>
</evidence>
<dbReference type="InterPro" id="IPR016032">
    <property type="entry name" value="Sig_transdc_resp-reg_C-effctor"/>
</dbReference>